<dbReference type="InterPro" id="IPR036388">
    <property type="entry name" value="WH-like_DNA-bd_sf"/>
</dbReference>
<dbReference type="eggNOG" id="arCOG01055">
    <property type="taxonomic scope" value="Archaea"/>
</dbReference>
<gene>
    <name evidence="2" type="ordered locus">Mcup_1765</name>
</gene>
<dbReference type="PATRIC" id="fig|1006006.8.peg.1772"/>
<dbReference type="RefSeq" id="WP_013738365.1">
    <property type="nucleotide sequence ID" value="NC_015435.1"/>
</dbReference>
<dbReference type="AlphaFoldDB" id="F4G0I0"/>
<dbReference type="GeneID" id="10493953"/>
<evidence type="ECO:0000313" key="2">
    <source>
        <dbReference type="EMBL" id="AEB95867.1"/>
    </source>
</evidence>
<sequence length="185" mass="21473">MGNKRTTYDIVRDMLSLCKEGVMRTNLMIGAKISFDLLKKYLYLLNQWGLIEERGDRKLYLTPKGAIALNLLNKLDEFKKEVSRIETTLNELLPMDSPVVENATLRRIKDLLESKGIPFQLTRKGIRLEGIEICEESSCNKKVFFFKTPRVIIGERFSIYANDKSISILENEKIEKLLQEVIEKR</sequence>
<dbReference type="SUPFAM" id="SSF46785">
    <property type="entry name" value="Winged helix' DNA-binding domain"/>
    <property type="match status" value="1"/>
</dbReference>
<accession>F4G0I0</accession>
<name>F4G0I0_METCR</name>
<dbReference type="OrthoDB" id="140255at2157"/>
<dbReference type="InterPro" id="IPR036390">
    <property type="entry name" value="WH_DNA-bd_sf"/>
</dbReference>
<dbReference type="HOGENOM" id="CLU_1551851_0_0_2"/>
<evidence type="ECO:0000313" key="3">
    <source>
        <dbReference type="Proteomes" id="UP000007812"/>
    </source>
</evidence>
<dbReference type="Gene3D" id="1.10.10.10">
    <property type="entry name" value="Winged helix-like DNA-binding domain superfamily/Winged helix DNA-binding domain"/>
    <property type="match status" value="1"/>
</dbReference>
<reference evidence="2 3" key="1">
    <citation type="journal article" date="2011" name="J. Bacteriol.">
        <title>Complete genome sequence of Metallosphaera cuprina, a metal sulfide-oxidizing archaeon from a hot spring.</title>
        <authorList>
            <person name="Liu L.J."/>
            <person name="You X.Y."/>
            <person name="Zheng H."/>
            <person name="Wang S."/>
            <person name="Jiang C.Y."/>
            <person name="Liu S.J."/>
        </authorList>
    </citation>
    <scope>NUCLEOTIDE SEQUENCE [LARGE SCALE GENOMIC DNA]</scope>
    <source>
        <strain evidence="2 3">Ar-4</strain>
    </source>
</reference>
<dbReference type="Proteomes" id="UP000007812">
    <property type="component" value="Chromosome"/>
</dbReference>
<dbReference type="EMBL" id="CP002656">
    <property type="protein sequence ID" value="AEB95867.1"/>
    <property type="molecule type" value="Genomic_DNA"/>
</dbReference>
<dbReference type="KEGG" id="mcn:Mcup_1765"/>
<feature type="domain" description="ArnR1-like winged helix-turn-helix" evidence="1">
    <location>
        <begin position="4"/>
        <end position="79"/>
    </location>
</feature>
<evidence type="ECO:0000259" key="1">
    <source>
        <dbReference type="Pfam" id="PF14947"/>
    </source>
</evidence>
<organism evidence="2 3">
    <name type="scientific">Metallosphaera cuprina (strain Ar-4)</name>
    <dbReference type="NCBI Taxonomy" id="1006006"/>
    <lineage>
        <taxon>Archaea</taxon>
        <taxon>Thermoproteota</taxon>
        <taxon>Thermoprotei</taxon>
        <taxon>Sulfolobales</taxon>
        <taxon>Sulfolobaceae</taxon>
        <taxon>Metallosphaera</taxon>
    </lineage>
</organism>
<dbReference type="InterPro" id="IPR038723">
    <property type="entry name" value="ArnR1-like_HTH"/>
</dbReference>
<dbReference type="Pfam" id="PF14947">
    <property type="entry name" value="HTH_45"/>
    <property type="match status" value="1"/>
</dbReference>
<proteinExistence type="predicted"/>
<keyword evidence="3" id="KW-1185">Reference proteome</keyword>
<protein>
    <recommendedName>
        <fullName evidence="1">ArnR1-like winged helix-turn-helix domain-containing protein</fullName>
    </recommendedName>
</protein>